<dbReference type="SMART" id="SM00028">
    <property type="entry name" value="TPR"/>
    <property type="match status" value="3"/>
</dbReference>
<dbReference type="InterPro" id="IPR011990">
    <property type="entry name" value="TPR-like_helical_dom_sf"/>
</dbReference>
<dbReference type="EMBL" id="CP062983">
    <property type="protein sequence ID" value="QPC82901.1"/>
    <property type="molecule type" value="Genomic_DNA"/>
</dbReference>
<organism evidence="10 11">
    <name type="scientific">Phototrophicus methaneseepsis</name>
    <dbReference type="NCBI Taxonomy" id="2710758"/>
    <lineage>
        <taxon>Bacteria</taxon>
        <taxon>Bacillati</taxon>
        <taxon>Chloroflexota</taxon>
        <taxon>Candidatus Thermofontia</taxon>
        <taxon>Phototrophicales</taxon>
        <taxon>Phototrophicaceae</taxon>
        <taxon>Phototrophicus</taxon>
    </lineage>
</organism>
<dbReference type="Pfam" id="PF00069">
    <property type="entry name" value="Pkinase"/>
    <property type="match status" value="1"/>
</dbReference>
<evidence type="ECO:0000313" key="11">
    <source>
        <dbReference type="Proteomes" id="UP000594468"/>
    </source>
</evidence>
<reference evidence="10 11" key="1">
    <citation type="submission" date="2020-02" db="EMBL/GenBank/DDBJ databases">
        <authorList>
            <person name="Zheng R.K."/>
            <person name="Sun C.M."/>
        </authorList>
    </citation>
    <scope>NUCLEOTIDE SEQUENCE [LARGE SCALE GENOMIC DNA]</scope>
    <source>
        <strain evidence="11">rifampicinis</strain>
    </source>
</reference>
<feature type="region of interest" description="Disordered" evidence="7">
    <location>
        <begin position="286"/>
        <end position="311"/>
    </location>
</feature>
<accession>A0A7S8E9K9</accession>
<feature type="binding site" evidence="6">
    <location>
        <position position="42"/>
    </location>
    <ligand>
        <name>ATP</name>
        <dbReference type="ChEBI" id="CHEBI:30616"/>
    </ligand>
</feature>
<evidence type="ECO:0000313" key="10">
    <source>
        <dbReference type="EMBL" id="QPC82901.1"/>
    </source>
</evidence>
<evidence type="ECO:0000256" key="8">
    <source>
        <dbReference type="SAM" id="Phobius"/>
    </source>
</evidence>
<dbReference type="AlphaFoldDB" id="A0A7S8E9K9"/>
<keyword evidence="4 10" id="KW-0418">Kinase</keyword>
<keyword evidence="8" id="KW-0472">Membrane</keyword>
<keyword evidence="3 6" id="KW-0547">Nucleotide-binding</keyword>
<dbReference type="KEGG" id="pmet:G4Y79_00585"/>
<dbReference type="CDD" id="cd14014">
    <property type="entry name" value="STKc_PknB_like"/>
    <property type="match status" value="1"/>
</dbReference>
<dbReference type="RefSeq" id="WP_195170970.1">
    <property type="nucleotide sequence ID" value="NZ_CP062983.1"/>
</dbReference>
<dbReference type="PANTHER" id="PTHR43289">
    <property type="entry name" value="MITOGEN-ACTIVATED PROTEIN KINASE KINASE KINASE 20-RELATED"/>
    <property type="match status" value="1"/>
</dbReference>
<evidence type="ECO:0000256" key="4">
    <source>
        <dbReference type="ARBA" id="ARBA00022777"/>
    </source>
</evidence>
<dbReference type="EC" id="2.7.11.1" evidence="1"/>
<dbReference type="SUPFAM" id="SSF48452">
    <property type="entry name" value="TPR-like"/>
    <property type="match status" value="2"/>
</dbReference>
<keyword evidence="2" id="KW-0808">Transferase</keyword>
<dbReference type="PROSITE" id="PS50011">
    <property type="entry name" value="PROTEIN_KINASE_DOM"/>
    <property type="match status" value="1"/>
</dbReference>
<evidence type="ECO:0000256" key="7">
    <source>
        <dbReference type="SAM" id="MobiDB-lite"/>
    </source>
</evidence>
<protein>
    <recommendedName>
        <fullName evidence="1">non-specific serine/threonine protein kinase</fullName>
        <ecNumber evidence="1">2.7.11.1</ecNumber>
    </recommendedName>
</protein>
<evidence type="ECO:0000256" key="2">
    <source>
        <dbReference type="ARBA" id="ARBA00022679"/>
    </source>
</evidence>
<gene>
    <name evidence="10" type="ORF">G4Y79_00585</name>
</gene>
<dbReference type="PROSITE" id="PS00107">
    <property type="entry name" value="PROTEIN_KINASE_ATP"/>
    <property type="match status" value="1"/>
</dbReference>
<keyword evidence="8" id="KW-0812">Transmembrane</keyword>
<feature type="domain" description="Protein kinase" evidence="9">
    <location>
        <begin position="13"/>
        <end position="274"/>
    </location>
</feature>
<dbReference type="InterPro" id="IPR011009">
    <property type="entry name" value="Kinase-like_dom_sf"/>
</dbReference>
<dbReference type="SMART" id="SM00220">
    <property type="entry name" value="S_TKc"/>
    <property type="match status" value="1"/>
</dbReference>
<sequence>MTIRIGDRFELNTEPAYILGEGGMGTVYEGVDSLTGQKVAIKRLSTEVVRDRPETLERFAREAEALRRLNHPNIVDVIATINEDNEHYIVMEYVPGGSLRDILDEHGPLPLRRVLEIALDLADALTRAHRLKIIHRDLKPGNILLAQDGTPRLTDFGVAHLDDKPDVTRTGAVVGTVSYLPPEALNGHPLDERADIWGFGVVLYEMLIGQRPFEGETVTARVTAILTHPMPDMSRLRYDVPVSVQSLIGRMLAKEPTMRISSVRQIGTELESMLHQMDRSTQVIPQMGGPTASSGRFETTPGHPYQPNPEETEYDFTQGDEAVTRDIRYGAPNPRLQVSNPPTAETSSTETYTIPQPQTQQSETARPAKRPLNLWLMGAAVLVIAVVGIALFVSNLSSEGETDESAVPIAATGHYRVLFAELEPLSGATERDVTRILVDSLEQRYEVADPGTHLDIVTYPNPIRSANEAITVANQENAAVVIWGTYDDVVIRLDVQVGDVSLFPTMHFPRSLVERIANVRIELTDPQNEKIAPYVAGVMAVLHAADGNLVEWTRMVAAMPTETTLAQAVSSVATSTHCFLQQYLAAPDDALTCINAAISTESGNAILYWMRGMALNRRFLIEFVDERLLPSHLNLMRDRLEGDFSTAKRLGPDNWAMPLYTQLDGTSVGNRKNNLTIANSLNEIEAAIRLRPNDWAPLYIRAELAFKSGDVAGARMYISRALASNPDVTLPYTSALLLALRTGDLPAAKDYIETILAEFPDTTVSRRLFDVLVGVTMPESLVPGVVSNLVIGQYEAASSLLQAFNAEGNSSPGLFDGDFTLILLSGVAQCGQGHYEQAQLAFNNVINFDRDFMVARLLRASAYRRLGDTARAENDLNAVRQSDQAELLLPYADAVEAGTLTCANIFEIDELQD</sequence>
<keyword evidence="8" id="KW-1133">Transmembrane helix</keyword>
<dbReference type="Pfam" id="PF13432">
    <property type="entry name" value="TPR_16"/>
    <property type="match status" value="1"/>
</dbReference>
<dbReference type="InterPro" id="IPR000719">
    <property type="entry name" value="Prot_kinase_dom"/>
</dbReference>
<evidence type="ECO:0000256" key="3">
    <source>
        <dbReference type="ARBA" id="ARBA00022741"/>
    </source>
</evidence>
<name>A0A7S8E9K9_9CHLR</name>
<dbReference type="Gene3D" id="3.30.200.20">
    <property type="entry name" value="Phosphorylase Kinase, domain 1"/>
    <property type="match status" value="1"/>
</dbReference>
<dbReference type="Gene3D" id="1.25.40.10">
    <property type="entry name" value="Tetratricopeptide repeat domain"/>
    <property type="match status" value="2"/>
</dbReference>
<proteinExistence type="predicted"/>
<feature type="region of interest" description="Disordered" evidence="7">
    <location>
        <begin position="331"/>
        <end position="367"/>
    </location>
</feature>
<feature type="compositionally biased region" description="Polar residues" evidence="7">
    <location>
        <begin position="336"/>
        <end position="364"/>
    </location>
</feature>
<evidence type="ECO:0000256" key="6">
    <source>
        <dbReference type="PROSITE-ProRule" id="PRU10141"/>
    </source>
</evidence>
<feature type="transmembrane region" description="Helical" evidence="8">
    <location>
        <begin position="372"/>
        <end position="393"/>
    </location>
</feature>
<dbReference type="Proteomes" id="UP000594468">
    <property type="component" value="Chromosome"/>
</dbReference>
<dbReference type="Gene3D" id="1.10.510.10">
    <property type="entry name" value="Transferase(Phosphotransferase) domain 1"/>
    <property type="match status" value="1"/>
</dbReference>
<dbReference type="PROSITE" id="PS00108">
    <property type="entry name" value="PROTEIN_KINASE_ST"/>
    <property type="match status" value="1"/>
</dbReference>
<dbReference type="InterPro" id="IPR019734">
    <property type="entry name" value="TPR_rpt"/>
</dbReference>
<evidence type="ECO:0000256" key="5">
    <source>
        <dbReference type="ARBA" id="ARBA00022840"/>
    </source>
</evidence>
<evidence type="ECO:0000256" key="1">
    <source>
        <dbReference type="ARBA" id="ARBA00012513"/>
    </source>
</evidence>
<dbReference type="GO" id="GO:0004674">
    <property type="term" value="F:protein serine/threonine kinase activity"/>
    <property type="evidence" value="ECO:0007669"/>
    <property type="project" value="UniProtKB-EC"/>
</dbReference>
<dbReference type="SUPFAM" id="SSF56112">
    <property type="entry name" value="Protein kinase-like (PK-like)"/>
    <property type="match status" value="1"/>
</dbReference>
<keyword evidence="5 6" id="KW-0067">ATP-binding</keyword>
<keyword evidence="11" id="KW-1185">Reference proteome</keyword>
<dbReference type="InterPro" id="IPR017441">
    <property type="entry name" value="Protein_kinase_ATP_BS"/>
</dbReference>
<dbReference type="InterPro" id="IPR008271">
    <property type="entry name" value="Ser/Thr_kinase_AS"/>
</dbReference>
<evidence type="ECO:0000259" key="9">
    <source>
        <dbReference type="PROSITE" id="PS50011"/>
    </source>
</evidence>
<dbReference type="GO" id="GO:0005524">
    <property type="term" value="F:ATP binding"/>
    <property type="evidence" value="ECO:0007669"/>
    <property type="project" value="UniProtKB-UniRule"/>
</dbReference>
<dbReference type="PANTHER" id="PTHR43289:SF6">
    <property type="entry name" value="SERINE_THREONINE-PROTEIN KINASE NEKL-3"/>
    <property type="match status" value="1"/>
</dbReference>